<organism evidence="9 10">
    <name type="scientific">Klebsormidium nitens</name>
    <name type="common">Green alga</name>
    <name type="synonym">Ulothrix nitens</name>
    <dbReference type="NCBI Taxonomy" id="105231"/>
    <lineage>
        <taxon>Eukaryota</taxon>
        <taxon>Viridiplantae</taxon>
        <taxon>Streptophyta</taxon>
        <taxon>Klebsormidiophyceae</taxon>
        <taxon>Klebsormidiales</taxon>
        <taxon>Klebsormidiaceae</taxon>
        <taxon>Klebsormidium</taxon>
    </lineage>
</organism>
<evidence type="ECO:0000313" key="9">
    <source>
        <dbReference type="EMBL" id="GAQ79510.1"/>
    </source>
</evidence>
<dbReference type="OrthoDB" id="271448at2759"/>
<dbReference type="GO" id="GO:0043130">
    <property type="term" value="F:ubiquitin binding"/>
    <property type="evidence" value="ECO:0000318"/>
    <property type="project" value="GO_Central"/>
</dbReference>
<comment type="similarity">
    <text evidence="1 6">Belongs to the VPS36 family.</text>
</comment>
<keyword evidence="6" id="KW-0963">Cytoplasm</keyword>
<evidence type="ECO:0000256" key="5">
    <source>
        <dbReference type="ARBA" id="ARBA00023054"/>
    </source>
</evidence>
<evidence type="ECO:0000256" key="7">
    <source>
        <dbReference type="SAM" id="MobiDB-lite"/>
    </source>
</evidence>
<dbReference type="PROSITE" id="PS51495">
    <property type="entry name" value="GLUE"/>
    <property type="match status" value="1"/>
</dbReference>
<dbReference type="GO" id="GO:0043328">
    <property type="term" value="P:protein transport to vacuole involved in ubiquitin-dependent protein catabolic process via the multivesicular body sorting pathway"/>
    <property type="evidence" value="ECO:0000318"/>
    <property type="project" value="GO_Central"/>
</dbReference>
<dbReference type="GO" id="GO:0031902">
    <property type="term" value="C:late endosome membrane"/>
    <property type="evidence" value="ECO:0000318"/>
    <property type="project" value="GO_Central"/>
</dbReference>
<dbReference type="FunFam" id="1.10.10.10:FF:000165">
    <property type="entry name" value="Vacuolar protein sorting protein (Vps36)"/>
    <property type="match status" value="1"/>
</dbReference>
<evidence type="ECO:0000256" key="3">
    <source>
        <dbReference type="ARBA" id="ARBA00022753"/>
    </source>
</evidence>
<dbReference type="InterPro" id="IPR037855">
    <property type="entry name" value="Vps36"/>
</dbReference>
<dbReference type="InterPro" id="IPR021648">
    <property type="entry name" value="GLUE_dom"/>
</dbReference>
<name>A0A1Y1HLL7_KLENI</name>
<feature type="region of interest" description="Disordered" evidence="7">
    <location>
        <begin position="159"/>
        <end position="187"/>
    </location>
</feature>
<evidence type="ECO:0000256" key="2">
    <source>
        <dbReference type="ARBA" id="ARBA00022448"/>
    </source>
</evidence>
<dbReference type="SUPFAM" id="SSF50729">
    <property type="entry name" value="PH domain-like"/>
    <property type="match status" value="1"/>
</dbReference>
<dbReference type="FunFam" id="1.10.10.10:FF:000368">
    <property type="entry name" value="vacuolar protein sorting-associated protein 36-like"/>
    <property type="match status" value="1"/>
</dbReference>
<feature type="compositionally biased region" description="Polar residues" evidence="7">
    <location>
        <begin position="172"/>
        <end position="187"/>
    </location>
</feature>
<dbReference type="InterPro" id="IPR036388">
    <property type="entry name" value="WH-like_DNA-bd_sf"/>
</dbReference>
<gene>
    <name evidence="9" type="ORF">KFL_000320080</name>
</gene>
<dbReference type="Gene3D" id="6.10.140.260">
    <property type="match status" value="1"/>
</dbReference>
<keyword evidence="2 6" id="KW-0813">Transport</keyword>
<dbReference type="InterPro" id="IPR011993">
    <property type="entry name" value="PH-like_dom_sf"/>
</dbReference>
<keyword evidence="10" id="KW-1185">Reference proteome</keyword>
<dbReference type="Proteomes" id="UP000054558">
    <property type="component" value="Unassembled WGS sequence"/>
</dbReference>
<dbReference type="OMA" id="QIWENID"/>
<dbReference type="InterPro" id="IPR040608">
    <property type="entry name" value="Snf8/Vps36"/>
</dbReference>
<keyword evidence="4 6" id="KW-0653">Protein transport</keyword>
<dbReference type="InterPro" id="IPR036390">
    <property type="entry name" value="WH_DNA-bd_sf"/>
</dbReference>
<dbReference type="EMBL" id="DF236981">
    <property type="protein sequence ID" value="GAQ79510.1"/>
    <property type="molecule type" value="Genomic_DNA"/>
</dbReference>
<evidence type="ECO:0000259" key="8">
    <source>
        <dbReference type="PROSITE" id="PS51495"/>
    </source>
</evidence>
<comment type="function">
    <text evidence="6">Component of the ESCRT-II complex (endosomal sorting complex required for transport II), which is required for multivesicular body (MVB) formation and sorting of endosomal cargo proteins into MVBs.</text>
</comment>
<dbReference type="GO" id="GO:0032266">
    <property type="term" value="F:phosphatidylinositol-3-phosphate binding"/>
    <property type="evidence" value="ECO:0007669"/>
    <property type="project" value="UniProtKB-UniRule"/>
</dbReference>
<dbReference type="Gene3D" id="2.30.29.30">
    <property type="entry name" value="Pleckstrin-homology domain (PH domain)/Phosphotyrosine-binding domain (PTB)"/>
    <property type="match status" value="1"/>
</dbReference>
<keyword evidence="3 6" id="KW-0967">Endosome</keyword>
<protein>
    <recommendedName>
        <fullName evidence="6">Vacuolar protein-sorting-associated protein 36</fullName>
    </recommendedName>
    <alternativeName>
        <fullName evidence="6">ESCRT-II complex subunit VPS36</fullName>
    </alternativeName>
</protein>
<dbReference type="PANTHER" id="PTHR13128:SF12">
    <property type="entry name" value="VACUOLAR PROTEIN-SORTING-ASSOCIATED PROTEIN 36"/>
    <property type="match status" value="1"/>
</dbReference>
<proteinExistence type="inferred from homology"/>
<feature type="domain" description="GLUE N-terminal" evidence="8">
    <location>
        <begin position="6"/>
        <end position="160"/>
    </location>
</feature>
<sequence length="443" mass="48134">MLLLEAQLSESGRPILQPGEIECQLIDSTDIDLEQETKPPYWNPLLGGIVSLTTHRIIWIERTRKKEPVQSRAFAIPHPAVHALEPPKKGGLKSLFGKQAVKLRIVVGIRKDGALATRDAASAVRVVMVFRNLDSNSDAFVTRFQEVLEAKAWTVIPPTSALPGRAHPGSEPSFSGRQDGSQPSRAFTTAHAGVSGILKREEAQAKQADETLQEAFGDLNALMSKAKDMVALAERIRMRLAGSSGGTGGGTDEGEGSRQEMQDLLLSVGIASPVTRENAGALYHQQLSRQLSDFVGPLLVKSNGMMALVDVYCFFNRARGTELISPDDLLQACRLWERVNAPVRLRRFESGVLIVQARGHSDEAIFAQLAQLVKTPDGTHFGISASDAARALGLPPALAKEELLAAEYRGLLCRDDGADGLRFYHNFFLELDSLQEAAAGQQQ</sequence>
<dbReference type="SUPFAM" id="SSF46785">
    <property type="entry name" value="Winged helix' DNA-binding domain"/>
    <property type="match status" value="1"/>
</dbReference>
<dbReference type="PANTHER" id="PTHR13128">
    <property type="entry name" value="VACUOLAR PROTEIN-SORTING-ASSOCIATED PROTEIN 36"/>
    <property type="match status" value="1"/>
</dbReference>
<reference evidence="9 10" key="1">
    <citation type="journal article" date="2014" name="Nat. Commun.">
        <title>Klebsormidium flaccidum genome reveals primary factors for plant terrestrial adaptation.</title>
        <authorList>
            <person name="Hori K."/>
            <person name="Maruyama F."/>
            <person name="Fujisawa T."/>
            <person name="Togashi T."/>
            <person name="Yamamoto N."/>
            <person name="Seo M."/>
            <person name="Sato S."/>
            <person name="Yamada T."/>
            <person name="Mori H."/>
            <person name="Tajima N."/>
            <person name="Moriyama T."/>
            <person name="Ikeuchi M."/>
            <person name="Watanabe M."/>
            <person name="Wada H."/>
            <person name="Kobayashi K."/>
            <person name="Saito M."/>
            <person name="Masuda T."/>
            <person name="Sasaki-Sekimoto Y."/>
            <person name="Mashiguchi K."/>
            <person name="Awai K."/>
            <person name="Shimojima M."/>
            <person name="Masuda S."/>
            <person name="Iwai M."/>
            <person name="Nobusawa T."/>
            <person name="Narise T."/>
            <person name="Kondo S."/>
            <person name="Saito H."/>
            <person name="Sato R."/>
            <person name="Murakawa M."/>
            <person name="Ihara Y."/>
            <person name="Oshima-Yamada Y."/>
            <person name="Ohtaka K."/>
            <person name="Satoh M."/>
            <person name="Sonobe K."/>
            <person name="Ishii M."/>
            <person name="Ohtani R."/>
            <person name="Kanamori-Sato M."/>
            <person name="Honoki R."/>
            <person name="Miyazaki D."/>
            <person name="Mochizuki H."/>
            <person name="Umetsu J."/>
            <person name="Higashi K."/>
            <person name="Shibata D."/>
            <person name="Kamiya Y."/>
            <person name="Sato N."/>
            <person name="Nakamura Y."/>
            <person name="Tabata S."/>
            <person name="Ida S."/>
            <person name="Kurokawa K."/>
            <person name="Ohta H."/>
        </authorList>
    </citation>
    <scope>NUCLEOTIDE SEQUENCE [LARGE SCALE GENOMIC DNA]</scope>
    <source>
        <strain evidence="9 10">NIES-2285</strain>
    </source>
</reference>
<keyword evidence="5" id="KW-0175">Coiled coil</keyword>
<evidence type="ECO:0000256" key="4">
    <source>
        <dbReference type="ARBA" id="ARBA00022927"/>
    </source>
</evidence>
<comment type="subunit">
    <text evidence="6">Component of the endosomal sorting complex required for transport II (ESCRT-II).</text>
</comment>
<evidence type="ECO:0000313" key="10">
    <source>
        <dbReference type="Proteomes" id="UP000054558"/>
    </source>
</evidence>
<evidence type="ECO:0000256" key="1">
    <source>
        <dbReference type="ARBA" id="ARBA00009697"/>
    </source>
</evidence>
<dbReference type="STRING" id="105231.A0A1Y1HLL7"/>
<accession>A0A1Y1HLL7</accession>
<dbReference type="Gene3D" id="1.10.10.10">
    <property type="entry name" value="Winged helix-like DNA-binding domain superfamily/Winged helix DNA-binding domain"/>
    <property type="match status" value="2"/>
</dbReference>
<dbReference type="AlphaFoldDB" id="A0A1Y1HLL7"/>
<evidence type="ECO:0000256" key="6">
    <source>
        <dbReference type="RuleBase" id="RU367095"/>
    </source>
</evidence>
<comment type="subcellular location">
    <subcellularLocation>
        <location evidence="6">Cytoplasm</location>
    </subcellularLocation>
    <subcellularLocation>
        <location evidence="6">Endosome</location>
    </subcellularLocation>
</comment>
<dbReference type="GO" id="GO:0000814">
    <property type="term" value="C:ESCRT II complex"/>
    <property type="evidence" value="ECO:0000318"/>
    <property type="project" value="GO_Central"/>
</dbReference>
<dbReference type="Pfam" id="PF04157">
    <property type="entry name" value="EAP30"/>
    <property type="match status" value="1"/>
</dbReference>